<dbReference type="CDD" id="cd06592">
    <property type="entry name" value="GH31_NET37"/>
    <property type="match status" value="1"/>
</dbReference>
<dbReference type="SUPFAM" id="SSF51445">
    <property type="entry name" value="(Trans)glycosidases"/>
    <property type="match status" value="1"/>
</dbReference>
<keyword evidence="2 4" id="KW-0378">Hydrolase</keyword>
<keyword evidence="3 4" id="KW-0326">Glycosidase</keyword>
<dbReference type="GO" id="GO:0005975">
    <property type="term" value="P:carbohydrate metabolic process"/>
    <property type="evidence" value="ECO:0007669"/>
    <property type="project" value="InterPro"/>
</dbReference>
<keyword evidence="8" id="KW-1185">Reference proteome</keyword>
<sequence>VYQIVSATVGDVGIGAMSRYSPPKRKRVDRPSRPVIIASVLRVLLALAAIVAWSYYSSSLHKVNLLTTERLDLNKGGFVIRSQTGVVIFKMKLRSGTLDLDSCSKEGQILRCDKSMAGNIHFFIETVKPKDTVECYRVCWDELEEHRLVEHAMSCSGSHWYGGAETWLQHWPIVLKGHQAPKPFITGDIHSNHQAFGGILERYWLSSNATAIKMNDSVPFHLGWDETNKTLWFQARYNDSTYSPDPDNPHHVTLSYRVCVGLDITAIHKYMVRRYFKKPNKVPSEALYDRYTSGYGEFELDPIKFPNASAMFQKLREDGFQVTLLTHPFANYNSVSFGVGIEQGLFVRVPGSQLPALVRWWNGIAGIWDFTNPEARDWYDLNLRTLKNKYGVASFKFDAGETSYLPQQFSTFVPLQDPSTFTRRYTEMAIPFNDCAELRSGYQSQNICFFRIIDRESLWGYTLGLKSIIPTVLTIIILGYQFILPDMSGYEVTNYKYSRYSNSVPFRGTSNCRARDSRWTMISSL</sequence>
<keyword evidence="5" id="KW-0472">Membrane</keyword>
<evidence type="ECO:0000256" key="2">
    <source>
        <dbReference type="ARBA" id="ARBA00022801"/>
    </source>
</evidence>
<dbReference type="Gene3D" id="3.20.20.80">
    <property type="entry name" value="Glycosidases"/>
    <property type="match status" value="1"/>
</dbReference>
<feature type="transmembrane region" description="Helical" evidence="5">
    <location>
        <begin position="35"/>
        <end position="56"/>
    </location>
</feature>
<accession>A0A672K3P8</accession>
<evidence type="ECO:0000256" key="1">
    <source>
        <dbReference type="ARBA" id="ARBA00007806"/>
    </source>
</evidence>
<protein>
    <submittedName>
        <fullName evidence="7">Myosis regulating glycosidase</fullName>
    </submittedName>
</protein>
<organism evidence="7 8">
    <name type="scientific">Sinocyclocheilus grahami</name>
    <name type="common">Dianchi golden-line fish</name>
    <name type="synonym">Barbus grahami</name>
    <dbReference type="NCBI Taxonomy" id="75366"/>
    <lineage>
        <taxon>Eukaryota</taxon>
        <taxon>Metazoa</taxon>
        <taxon>Chordata</taxon>
        <taxon>Craniata</taxon>
        <taxon>Vertebrata</taxon>
        <taxon>Euteleostomi</taxon>
        <taxon>Actinopterygii</taxon>
        <taxon>Neopterygii</taxon>
        <taxon>Teleostei</taxon>
        <taxon>Ostariophysi</taxon>
        <taxon>Cypriniformes</taxon>
        <taxon>Cyprinidae</taxon>
        <taxon>Cyprininae</taxon>
        <taxon>Sinocyclocheilus</taxon>
    </lineage>
</organism>
<evidence type="ECO:0000256" key="5">
    <source>
        <dbReference type="SAM" id="Phobius"/>
    </source>
</evidence>
<feature type="domain" description="Glycoside hydrolase family 31 TIM barrel" evidence="6">
    <location>
        <begin position="290"/>
        <end position="406"/>
    </location>
</feature>
<dbReference type="GO" id="GO:0048741">
    <property type="term" value="P:skeletal muscle fiber development"/>
    <property type="evidence" value="ECO:0007669"/>
    <property type="project" value="TreeGrafter"/>
</dbReference>
<reference evidence="7" key="2">
    <citation type="submission" date="2025-09" db="UniProtKB">
        <authorList>
            <consortium name="Ensembl"/>
        </authorList>
    </citation>
    <scope>IDENTIFICATION</scope>
</reference>
<comment type="similarity">
    <text evidence="1 4">Belongs to the glycosyl hydrolase 31 family.</text>
</comment>
<dbReference type="PANTHER" id="PTHR43053">
    <property type="entry name" value="GLYCOSIDASE FAMILY 31"/>
    <property type="match status" value="1"/>
</dbReference>
<evidence type="ECO:0000256" key="3">
    <source>
        <dbReference type="ARBA" id="ARBA00023295"/>
    </source>
</evidence>
<reference evidence="7" key="1">
    <citation type="submission" date="2025-08" db="UniProtKB">
        <authorList>
            <consortium name="Ensembl"/>
        </authorList>
    </citation>
    <scope>IDENTIFICATION</scope>
</reference>
<dbReference type="InterPro" id="IPR000322">
    <property type="entry name" value="Glyco_hydro_31_TIM"/>
</dbReference>
<dbReference type="Ensembl" id="ENSSGRT00000005387.1">
    <property type="protein sequence ID" value="ENSSGRP00000004980.1"/>
    <property type="gene ID" value="ENSSGRG00000003171.1"/>
</dbReference>
<name>A0A672K3P8_SINGR</name>
<keyword evidence="5" id="KW-0812">Transmembrane</keyword>
<evidence type="ECO:0000256" key="4">
    <source>
        <dbReference type="RuleBase" id="RU361185"/>
    </source>
</evidence>
<dbReference type="GO" id="GO:0004553">
    <property type="term" value="F:hydrolase activity, hydrolyzing O-glycosyl compounds"/>
    <property type="evidence" value="ECO:0007669"/>
    <property type="project" value="InterPro"/>
</dbReference>
<dbReference type="InterPro" id="IPR017853">
    <property type="entry name" value="GH"/>
</dbReference>
<proteinExistence type="inferred from homology"/>
<evidence type="ECO:0000313" key="8">
    <source>
        <dbReference type="Proteomes" id="UP000472262"/>
    </source>
</evidence>
<keyword evidence="5" id="KW-1133">Transmembrane helix</keyword>
<dbReference type="PANTHER" id="PTHR43053:SF4">
    <property type="entry name" value="MYOGENESIS-REGULATING GLYCOSIDASE"/>
    <property type="match status" value="1"/>
</dbReference>
<feature type="transmembrane region" description="Helical" evidence="5">
    <location>
        <begin position="458"/>
        <end position="480"/>
    </location>
</feature>
<dbReference type="Proteomes" id="UP000472262">
    <property type="component" value="Unassembled WGS sequence"/>
</dbReference>
<dbReference type="AlphaFoldDB" id="A0A672K3P8"/>
<dbReference type="Pfam" id="PF01055">
    <property type="entry name" value="Glyco_hydro_31_2nd"/>
    <property type="match status" value="1"/>
</dbReference>
<evidence type="ECO:0000313" key="7">
    <source>
        <dbReference type="Ensembl" id="ENSSGRP00000004980.1"/>
    </source>
</evidence>
<dbReference type="InterPro" id="IPR050985">
    <property type="entry name" value="Alpha-glycosidase_related"/>
</dbReference>
<evidence type="ECO:0000259" key="6">
    <source>
        <dbReference type="Pfam" id="PF01055"/>
    </source>
</evidence>
<dbReference type="InParanoid" id="A0A672K3P8"/>